<evidence type="ECO:0000256" key="1">
    <source>
        <dbReference type="SAM" id="Phobius"/>
    </source>
</evidence>
<feature type="transmembrane region" description="Helical" evidence="1">
    <location>
        <begin position="20"/>
        <end position="38"/>
    </location>
</feature>
<sequence>MVQRIGSGGNTAFLHSVTRVYLITVVLLAGTMVMSAVISAMERCEVESVGENFSAH</sequence>
<accession>Q0WRI6</accession>
<keyword evidence="1" id="KW-0472">Membrane</keyword>
<reference evidence="2" key="1">
    <citation type="submission" date="2006-07" db="EMBL/GenBank/DDBJ databases">
        <title>Large-scale analysis of RIKEN Arabidopsis full-length (RAFL) cDNAs.</title>
        <authorList>
            <person name="Totoki Y."/>
            <person name="Seki M."/>
            <person name="Ishida J."/>
            <person name="Nakajima M."/>
            <person name="Enju A."/>
            <person name="Morosawa T."/>
            <person name="Kamiya A."/>
            <person name="Narusaka M."/>
            <person name="Shin-i T."/>
            <person name="Nakagawa M."/>
            <person name="Sakamoto N."/>
            <person name="Oishi K."/>
            <person name="Kohara Y."/>
            <person name="Kobayashi M."/>
            <person name="Toyoda A."/>
            <person name="Sakaki Y."/>
            <person name="Sakurai T."/>
            <person name="Iida K."/>
            <person name="Akiyama K."/>
            <person name="Satou M."/>
            <person name="Toyoda T."/>
            <person name="Konagaya A."/>
            <person name="Carninci P."/>
            <person name="Kawai J."/>
            <person name="Hayashizaki Y."/>
            <person name="Shinozaki K."/>
        </authorList>
    </citation>
    <scope>NUCLEOTIDE SEQUENCE</scope>
</reference>
<dbReference type="AlphaFoldDB" id="Q0WRI6"/>
<organism evidence="2">
    <name type="scientific">Arabidopsis thaliana</name>
    <name type="common">Mouse-ear cress</name>
    <dbReference type="NCBI Taxonomy" id="3702"/>
    <lineage>
        <taxon>Eukaryota</taxon>
        <taxon>Viridiplantae</taxon>
        <taxon>Streptophyta</taxon>
        <taxon>Embryophyta</taxon>
        <taxon>Tracheophyta</taxon>
        <taxon>Spermatophyta</taxon>
        <taxon>Magnoliopsida</taxon>
        <taxon>eudicotyledons</taxon>
        <taxon>Gunneridae</taxon>
        <taxon>Pentapetalae</taxon>
        <taxon>rosids</taxon>
        <taxon>malvids</taxon>
        <taxon>Brassicales</taxon>
        <taxon>Brassicaceae</taxon>
        <taxon>Camelineae</taxon>
        <taxon>Arabidopsis</taxon>
    </lineage>
</organism>
<dbReference type="EMBL" id="AK228320">
    <property type="protein sequence ID" value="BAF00263.1"/>
    <property type="molecule type" value="mRNA"/>
</dbReference>
<keyword evidence="1" id="KW-1133">Transmembrane helix</keyword>
<proteinExistence type="evidence at transcript level"/>
<protein>
    <recommendedName>
        <fullName evidence="3">Transmembrane protein</fullName>
    </recommendedName>
</protein>
<keyword evidence="1" id="KW-0812">Transmembrane</keyword>
<name>Q0WRI6_ARATH</name>
<evidence type="ECO:0008006" key="3">
    <source>
        <dbReference type="Google" id="ProtNLM"/>
    </source>
</evidence>
<evidence type="ECO:0000313" key="2">
    <source>
        <dbReference type="EMBL" id="BAF00263.1"/>
    </source>
</evidence>